<evidence type="ECO:0000313" key="1">
    <source>
        <dbReference type="EMBL" id="PBK60626.1"/>
    </source>
</evidence>
<gene>
    <name evidence="1" type="ORF">ARMSODRAFT_722380</name>
</gene>
<reference evidence="2" key="1">
    <citation type="journal article" date="2017" name="Nat. Ecol. Evol.">
        <title>Genome expansion and lineage-specific genetic innovations in the forest pathogenic fungi Armillaria.</title>
        <authorList>
            <person name="Sipos G."/>
            <person name="Prasanna A.N."/>
            <person name="Walter M.C."/>
            <person name="O'Connor E."/>
            <person name="Balint B."/>
            <person name="Krizsan K."/>
            <person name="Kiss B."/>
            <person name="Hess J."/>
            <person name="Varga T."/>
            <person name="Slot J."/>
            <person name="Riley R."/>
            <person name="Boka B."/>
            <person name="Rigling D."/>
            <person name="Barry K."/>
            <person name="Lee J."/>
            <person name="Mihaltcheva S."/>
            <person name="LaButti K."/>
            <person name="Lipzen A."/>
            <person name="Waldron R."/>
            <person name="Moloney N.M."/>
            <person name="Sperisen C."/>
            <person name="Kredics L."/>
            <person name="Vagvoelgyi C."/>
            <person name="Patrignani A."/>
            <person name="Fitzpatrick D."/>
            <person name="Nagy I."/>
            <person name="Doyle S."/>
            <person name="Anderson J.B."/>
            <person name="Grigoriev I.V."/>
            <person name="Gueldener U."/>
            <person name="Muensterkoetter M."/>
            <person name="Nagy L.G."/>
        </authorList>
    </citation>
    <scope>NUCLEOTIDE SEQUENCE [LARGE SCALE GENOMIC DNA]</scope>
    <source>
        <strain evidence="2">28-4</strain>
    </source>
</reference>
<dbReference type="InterPro" id="IPR032675">
    <property type="entry name" value="LRR_dom_sf"/>
</dbReference>
<keyword evidence="2" id="KW-1185">Reference proteome</keyword>
<dbReference type="EMBL" id="KZ293484">
    <property type="protein sequence ID" value="PBK60626.1"/>
    <property type="molecule type" value="Genomic_DNA"/>
</dbReference>
<name>A0A2H3BC51_9AGAR</name>
<dbReference type="Proteomes" id="UP000218334">
    <property type="component" value="Unassembled WGS sequence"/>
</dbReference>
<dbReference type="AlphaFoldDB" id="A0A2H3BC51"/>
<accession>A0A2H3BC51</accession>
<organism evidence="1 2">
    <name type="scientific">Armillaria solidipes</name>
    <dbReference type="NCBI Taxonomy" id="1076256"/>
    <lineage>
        <taxon>Eukaryota</taxon>
        <taxon>Fungi</taxon>
        <taxon>Dikarya</taxon>
        <taxon>Basidiomycota</taxon>
        <taxon>Agaricomycotina</taxon>
        <taxon>Agaricomycetes</taxon>
        <taxon>Agaricomycetidae</taxon>
        <taxon>Agaricales</taxon>
        <taxon>Marasmiineae</taxon>
        <taxon>Physalacriaceae</taxon>
        <taxon>Armillaria</taxon>
    </lineage>
</organism>
<evidence type="ECO:0000313" key="2">
    <source>
        <dbReference type="Proteomes" id="UP000218334"/>
    </source>
</evidence>
<dbReference type="Gene3D" id="3.80.10.10">
    <property type="entry name" value="Ribonuclease Inhibitor"/>
    <property type="match status" value="1"/>
</dbReference>
<proteinExistence type="predicted"/>
<sequence>MPLLCPCRHCKCRFGSQAMVGQLEAPEYTDRFKHLLATNDAPLDEEIRSFVAITAEKGELRNKVNRQINRLKDSMDYLIALQEKAEWENANYNVIRAPHRRLPDDMLSEIFFQCVNGDLLQQNVDRIGKDQNIITSFDNRWAPWVLTKVCKHWRTTALSLPRLWSTVSIKLPGHDNHSGSLRRALELQLQRSGTCSLSVTFRSTTTLESCPQTLALLISSSPRWQKLLTVLPMRSYRDFCKIEGDLPLLEEFYGLTTVDVHRPHDTSALTFTGLRGAPTLKKISGSPGILSHVSLHTPQITVVEVIRAPATSQELIAILGRLPSLERSSLLCVPAMEGEDLGDTNMMLDHLRHLTLPMSSNILAGLTLPALTTLTMQGDISVDTVLGNIRRSGSTVREITIASDDIIEADCTRLLNELSALEVVVVHTEYAHTPKFIQGLFETSGRFKALRRLTLKGEEAVDPASFAHVKDAHPGIIIMG</sequence>
<protein>
    <submittedName>
        <fullName evidence="1">Uncharacterized protein</fullName>
    </submittedName>
</protein>